<dbReference type="Proteomes" id="UP000887565">
    <property type="component" value="Unplaced"/>
</dbReference>
<feature type="region of interest" description="Disordered" evidence="1">
    <location>
        <begin position="1"/>
        <end position="67"/>
    </location>
</feature>
<sequence>MANAEYHSLKSSIAEGDEECSADEQWTVVNSNNSKPSRDNLSSRSSSFGSPLIIENRSTKKRSHSLKAQQHLIRVIADAHNDR</sequence>
<keyword evidence="2" id="KW-1185">Reference proteome</keyword>
<evidence type="ECO:0000313" key="3">
    <source>
        <dbReference type="WBParaSite" id="nRc.2.0.1.t14777-RA"/>
    </source>
</evidence>
<name>A0A915IKS0_ROMCU</name>
<protein>
    <submittedName>
        <fullName evidence="3">Uncharacterized protein</fullName>
    </submittedName>
</protein>
<dbReference type="AlphaFoldDB" id="A0A915IKS0"/>
<organism evidence="2 3">
    <name type="scientific">Romanomermis culicivorax</name>
    <name type="common">Nematode worm</name>
    <dbReference type="NCBI Taxonomy" id="13658"/>
    <lineage>
        <taxon>Eukaryota</taxon>
        <taxon>Metazoa</taxon>
        <taxon>Ecdysozoa</taxon>
        <taxon>Nematoda</taxon>
        <taxon>Enoplea</taxon>
        <taxon>Dorylaimia</taxon>
        <taxon>Mermithida</taxon>
        <taxon>Mermithoidea</taxon>
        <taxon>Mermithidae</taxon>
        <taxon>Romanomermis</taxon>
    </lineage>
</organism>
<evidence type="ECO:0000256" key="1">
    <source>
        <dbReference type="SAM" id="MobiDB-lite"/>
    </source>
</evidence>
<reference evidence="3" key="1">
    <citation type="submission" date="2022-11" db="UniProtKB">
        <authorList>
            <consortium name="WormBaseParasite"/>
        </authorList>
    </citation>
    <scope>IDENTIFICATION</scope>
</reference>
<evidence type="ECO:0000313" key="2">
    <source>
        <dbReference type="Proteomes" id="UP000887565"/>
    </source>
</evidence>
<proteinExistence type="predicted"/>
<accession>A0A915IKS0</accession>
<feature type="compositionally biased region" description="Low complexity" evidence="1">
    <location>
        <begin position="39"/>
        <end position="50"/>
    </location>
</feature>
<dbReference type="WBParaSite" id="nRc.2.0.1.t14777-RA">
    <property type="protein sequence ID" value="nRc.2.0.1.t14777-RA"/>
    <property type="gene ID" value="nRc.2.0.1.g14777"/>
</dbReference>